<dbReference type="InterPro" id="IPR037914">
    <property type="entry name" value="SpoVT-AbrB_sf"/>
</dbReference>
<dbReference type="EMBL" id="NHRY01000250">
    <property type="protein sequence ID" value="PPQ28037.1"/>
    <property type="molecule type" value="Genomic_DNA"/>
</dbReference>
<dbReference type="SUPFAM" id="SSF89447">
    <property type="entry name" value="AbrB/MazE/MraZ-like"/>
    <property type="match status" value="1"/>
</dbReference>
<sequence length="82" mass="9071">MSVTRLRKVGGSIMLPVPPALLDQARLHAGSEVEITLVGDVIEIKASRPRYTLQALLDGSDYARDTRDDEWLDSPPRGLEEL</sequence>
<feature type="domain" description="SpoVT-AbrB" evidence="1">
    <location>
        <begin position="7"/>
        <end position="52"/>
    </location>
</feature>
<dbReference type="AlphaFoldDB" id="A0A2S6N082"/>
<reference evidence="2 3" key="1">
    <citation type="journal article" date="2018" name="Arch. Microbiol.">
        <title>New insights into the metabolic potential of the phototrophic purple bacterium Rhodopila globiformis DSM 161(T) from its draft genome sequence and evidence for a vanadium-dependent nitrogenase.</title>
        <authorList>
            <person name="Imhoff J.F."/>
            <person name="Rahn T."/>
            <person name="Kunzel S."/>
            <person name="Neulinger S.C."/>
        </authorList>
    </citation>
    <scope>NUCLEOTIDE SEQUENCE [LARGE SCALE GENOMIC DNA]</scope>
    <source>
        <strain evidence="2 3">DSM 161</strain>
    </source>
</reference>
<accession>A0A2S6N082</accession>
<dbReference type="InterPro" id="IPR007159">
    <property type="entry name" value="SpoVT-AbrB_dom"/>
</dbReference>
<proteinExistence type="predicted"/>
<dbReference type="SMART" id="SM00966">
    <property type="entry name" value="SpoVT_AbrB"/>
    <property type="match status" value="1"/>
</dbReference>
<evidence type="ECO:0000313" key="3">
    <source>
        <dbReference type="Proteomes" id="UP000239724"/>
    </source>
</evidence>
<name>A0A2S6N082_RHOGL</name>
<dbReference type="OrthoDB" id="5459182at2"/>
<protein>
    <recommendedName>
        <fullName evidence="1">SpoVT-AbrB domain-containing protein</fullName>
    </recommendedName>
</protein>
<dbReference type="RefSeq" id="WP_104521652.1">
    <property type="nucleotide sequence ID" value="NZ_NHRY01000250.1"/>
</dbReference>
<dbReference type="Proteomes" id="UP000239724">
    <property type="component" value="Unassembled WGS sequence"/>
</dbReference>
<dbReference type="Gene3D" id="2.10.260.10">
    <property type="match status" value="1"/>
</dbReference>
<organism evidence="2 3">
    <name type="scientific">Rhodopila globiformis</name>
    <name type="common">Rhodopseudomonas globiformis</name>
    <dbReference type="NCBI Taxonomy" id="1071"/>
    <lineage>
        <taxon>Bacteria</taxon>
        <taxon>Pseudomonadati</taxon>
        <taxon>Pseudomonadota</taxon>
        <taxon>Alphaproteobacteria</taxon>
        <taxon>Acetobacterales</taxon>
        <taxon>Acetobacteraceae</taxon>
        <taxon>Rhodopila</taxon>
    </lineage>
</organism>
<dbReference type="GO" id="GO:0003677">
    <property type="term" value="F:DNA binding"/>
    <property type="evidence" value="ECO:0007669"/>
    <property type="project" value="InterPro"/>
</dbReference>
<dbReference type="Pfam" id="PF04014">
    <property type="entry name" value="MazE_antitoxin"/>
    <property type="match status" value="1"/>
</dbReference>
<evidence type="ECO:0000313" key="2">
    <source>
        <dbReference type="EMBL" id="PPQ28037.1"/>
    </source>
</evidence>
<gene>
    <name evidence="2" type="ORF">CCS01_25560</name>
</gene>
<evidence type="ECO:0000259" key="1">
    <source>
        <dbReference type="SMART" id="SM00966"/>
    </source>
</evidence>
<keyword evidence="3" id="KW-1185">Reference proteome</keyword>
<comment type="caution">
    <text evidence="2">The sequence shown here is derived from an EMBL/GenBank/DDBJ whole genome shotgun (WGS) entry which is preliminary data.</text>
</comment>